<reference evidence="1" key="2">
    <citation type="submission" date="2020-09" db="EMBL/GenBank/DDBJ databases">
        <authorList>
            <person name="Sun Q."/>
            <person name="Zhou Y."/>
        </authorList>
    </citation>
    <scope>NUCLEOTIDE SEQUENCE</scope>
    <source>
        <strain evidence="1">CGMCC 1.8984</strain>
    </source>
</reference>
<dbReference type="EMBL" id="BMMD01000001">
    <property type="protein sequence ID" value="GGJ69795.1"/>
    <property type="molecule type" value="Genomic_DNA"/>
</dbReference>
<accession>A0A917PBL5</accession>
<keyword evidence="2" id="KW-1185">Reference proteome</keyword>
<organism evidence="1 2">
    <name type="scientific">Agromyces bauzanensis</name>
    <dbReference type="NCBI Taxonomy" id="1308924"/>
    <lineage>
        <taxon>Bacteria</taxon>
        <taxon>Bacillati</taxon>
        <taxon>Actinomycetota</taxon>
        <taxon>Actinomycetes</taxon>
        <taxon>Micrococcales</taxon>
        <taxon>Microbacteriaceae</taxon>
        <taxon>Agromyces</taxon>
    </lineage>
</organism>
<sequence length="167" mass="18311">MALAPGRLRCMHLPIQAQATTLTPEQAKILDDEFFVSDPLSHFSSRASMLLETARSSYEANPENEPEFFKALGLDGADSALGFDTQHRSVQVAIDALSLRHQAAEALTRFIYARVAATPRPGDAKSTWLAIADSPTSMIKVIEANKAALDADPHRFLQLARSASRYR</sequence>
<comment type="caution">
    <text evidence="1">The sequence shown here is derived from an EMBL/GenBank/DDBJ whole genome shotgun (WGS) entry which is preliminary data.</text>
</comment>
<dbReference type="Proteomes" id="UP000636956">
    <property type="component" value="Unassembled WGS sequence"/>
</dbReference>
<reference evidence="1" key="1">
    <citation type="journal article" date="2014" name="Int. J. Syst. Evol. Microbiol.">
        <title>Complete genome sequence of Corynebacterium casei LMG S-19264T (=DSM 44701T), isolated from a smear-ripened cheese.</title>
        <authorList>
            <consortium name="US DOE Joint Genome Institute (JGI-PGF)"/>
            <person name="Walter F."/>
            <person name="Albersmeier A."/>
            <person name="Kalinowski J."/>
            <person name="Ruckert C."/>
        </authorList>
    </citation>
    <scope>NUCLEOTIDE SEQUENCE</scope>
    <source>
        <strain evidence="1">CGMCC 1.8984</strain>
    </source>
</reference>
<protein>
    <submittedName>
        <fullName evidence="1">Uncharacterized protein</fullName>
    </submittedName>
</protein>
<name>A0A917PBL5_9MICO</name>
<dbReference type="AlphaFoldDB" id="A0A917PBL5"/>
<evidence type="ECO:0000313" key="1">
    <source>
        <dbReference type="EMBL" id="GGJ69795.1"/>
    </source>
</evidence>
<gene>
    <name evidence="1" type="ORF">GCM10011372_04590</name>
</gene>
<evidence type="ECO:0000313" key="2">
    <source>
        <dbReference type="Proteomes" id="UP000636956"/>
    </source>
</evidence>
<proteinExistence type="predicted"/>